<comment type="subcellular location">
    <subcellularLocation>
        <location evidence="1 9">Cell membrane</location>
        <topology evidence="1 9">Multi-pass membrane protein</topology>
    </subcellularLocation>
</comment>
<keyword evidence="3 9" id="KW-1003">Cell membrane</keyword>
<dbReference type="GO" id="GO:0006605">
    <property type="term" value="P:protein targeting"/>
    <property type="evidence" value="ECO:0007669"/>
    <property type="project" value="UniProtKB-UniRule"/>
</dbReference>
<dbReference type="GO" id="GO:0043952">
    <property type="term" value="P:protein transport by the Sec complex"/>
    <property type="evidence" value="ECO:0007669"/>
    <property type="project" value="UniProtKB-UniRule"/>
</dbReference>
<dbReference type="NCBIfam" id="TIGR00966">
    <property type="entry name" value="transloc_SecF"/>
    <property type="match status" value="1"/>
</dbReference>
<evidence type="ECO:0000313" key="11">
    <source>
        <dbReference type="EMBL" id="OGK06041.1"/>
    </source>
</evidence>
<dbReference type="EMBL" id="MFYX01000041">
    <property type="protein sequence ID" value="OGK06041.1"/>
    <property type="molecule type" value="Genomic_DNA"/>
</dbReference>
<dbReference type="PANTHER" id="PTHR30081">
    <property type="entry name" value="PROTEIN-EXPORT MEMBRANE PROTEIN SEC"/>
    <property type="match status" value="1"/>
</dbReference>
<dbReference type="Pfam" id="PF07549">
    <property type="entry name" value="Sec_GG"/>
    <property type="match status" value="1"/>
</dbReference>
<evidence type="ECO:0000256" key="1">
    <source>
        <dbReference type="ARBA" id="ARBA00004651"/>
    </source>
</evidence>
<evidence type="ECO:0000256" key="2">
    <source>
        <dbReference type="ARBA" id="ARBA00022448"/>
    </source>
</evidence>
<dbReference type="InterPro" id="IPR022646">
    <property type="entry name" value="SecD/SecF_CS"/>
</dbReference>
<evidence type="ECO:0000256" key="4">
    <source>
        <dbReference type="ARBA" id="ARBA00022692"/>
    </source>
</evidence>
<evidence type="ECO:0000256" key="3">
    <source>
        <dbReference type="ARBA" id="ARBA00022475"/>
    </source>
</evidence>
<dbReference type="GO" id="GO:0065002">
    <property type="term" value="P:intracellular protein transmembrane transport"/>
    <property type="evidence" value="ECO:0007669"/>
    <property type="project" value="UniProtKB-UniRule"/>
</dbReference>
<evidence type="ECO:0000256" key="7">
    <source>
        <dbReference type="ARBA" id="ARBA00023010"/>
    </source>
</evidence>
<dbReference type="HAMAP" id="MF_01464_B">
    <property type="entry name" value="SecF_B"/>
    <property type="match status" value="1"/>
</dbReference>
<feature type="transmembrane region" description="Helical" evidence="9">
    <location>
        <begin position="192"/>
        <end position="214"/>
    </location>
</feature>
<keyword evidence="5 9" id="KW-0653">Protein transport</keyword>
<dbReference type="InterPro" id="IPR022813">
    <property type="entry name" value="SecD/SecF_arch_bac"/>
</dbReference>
<dbReference type="PANTHER" id="PTHR30081:SF8">
    <property type="entry name" value="PROTEIN TRANSLOCASE SUBUNIT SECF"/>
    <property type="match status" value="1"/>
</dbReference>
<evidence type="ECO:0000256" key="8">
    <source>
        <dbReference type="ARBA" id="ARBA00023136"/>
    </source>
</evidence>
<gene>
    <name evidence="9" type="primary">secF</name>
    <name evidence="11" type="ORF">A2519_17440</name>
</gene>
<comment type="caution">
    <text evidence="11">The sequence shown here is derived from an EMBL/GenBank/DDBJ whole genome shotgun (WGS) entry which is preliminary data.</text>
</comment>
<protein>
    <recommendedName>
        <fullName evidence="9">Protein-export membrane protein SecF</fullName>
    </recommendedName>
</protein>
<sequence length="303" mass="34119">MRIFANANFRFVHHRKIYFTFSVLFILAGLVSLVAKGGPKYGIDFKGGTLLQVKFQAMPEISDLRDVFNKYRDIGTVEIKRYGQKEDNEIIIGVETKIEAASVVVKVTEILNAEFPGNFEIRREEVVGPRIGNELKWKALFSIMLSWVAIIIYLWVRFQLKFSLAAIVGLIHDILIVFGACSIFNIELSMPVVAAFLTIVGYSLNDTIVVFDRIRENLFVEQRMHILDLFNRSINQTLGRTIITSCTTLVAVTTLYFIGVSSIRDFAFAMIIGVIIGTYSSFGISASLVAVWNPETLRKAKKA</sequence>
<keyword evidence="2 9" id="KW-0813">Transport</keyword>
<evidence type="ECO:0000313" key="12">
    <source>
        <dbReference type="Proteomes" id="UP000179243"/>
    </source>
</evidence>
<keyword evidence="7 9" id="KW-0811">Translocation</keyword>
<dbReference type="Proteomes" id="UP000179243">
    <property type="component" value="Unassembled WGS sequence"/>
</dbReference>
<dbReference type="SUPFAM" id="SSF82866">
    <property type="entry name" value="Multidrug efflux transporter AcrB transmembrane domain"/>
    <property type="match status" value="1"/>
</dbReference>
<dbReference type="InterPro" id="IPR022645">
    <property type="entry name" value="SecD/SecF_bac"/>
</dbReference>
<feature type="domain" description="Protein export membrane protein SecD/SecF C-terminal" evidence="10">
    <location>
        <begin position="111"/>
        <end position="292"/>
    </location>
</feature>
<dbReference type="Pfam" id="PF02355">
    <property type="entry name" value="SecD_SecF_C"/>
    <property type="match status" value="1"/>
</dbReference>
<comment type="subunit">
    <text evidence="9">Forms a complex with SecD. Part of the essential Sec protein translocation apparatus which comprises SecA, SecYEG and auxiliary proteins SecDF. Other proteins may also be involved.</text>
</comment>
<dbReference type="PRINTS" id="PR01755">
    <property type="entry name" value="SECFTRNLCASE"/>
</dbReference>
<feature type="transmembrane region" description="Helical" evidence="9">
    <location>
        <begin position="266"/>
        <end position="292"/>
    </location>
</feature>
<dbReference type="Gene3D" id="1.20.1640.10">
    <property type="entry name" value="Multidrug efflux transporter AcrB transmembrane domain"/>
    <property type="match status" value="1"/>
</dbReference>
<keyword evidence="6 9" id="KW-1133">Transmembrane helix</keyword>
<dbReference type="NCBIfam" id="TIGR00916">
    <property type="entry name" value="2A0604s01"/>
    <property type="match status" value="1"/>
</dbReference>
<dbReference type="GO" id="GO:0015450">
    <property type="term" value="F:protein-transporting ATPase activity"/>
    <property type="evidence" value="ECO:0007669"/>
    <property type="project" value="InterPro"/>
</dbReference>
<feature type="transmembrane region" description="Helical" evidence="9">
    <location>
        <begin position="139"/>
        <end position="156"/>
    </location>
</feature>
<dbReference type="GO" id="GO:0005886">
    <property type="term" value="C:plasma membrane"/>
    <property type="evidence" value="ECO:0007669"/>
    <property type="project" value="UniProtKB-SubCell"/>
</dbReference>
<evidence type="ECO:0000256" key="9">
    <source>
        <dbReference type="HAMAP-Rule" id="MF_01464"/>
    </source>
</evidence>
<evidence type="ECO:0000256" key="6">
    <source>
        <dbReference type="ARBA" id="ARBA00022989"/>
    </source>
</evidence>
<organism evidence="11 12">
    <name type="scientific">Candidatus Raymondbacteria bacterium RIFOXYD12_FULL_49_13</name>
    <dbReference type="NCBI Taxonomy" id="1817890"/>
    <lineage>
        <taxon>Bacteria</taxon>
        <taxon>Raymondiibacteriota</taxon>
    </lineage>
</organism>
<feature type="transmembrane region" description="Helical" evidence="9">
    <location>
        <begin position="17"/>
        <end position="35"/>
    </location>
</feature>
<comment type="function">
    <text evidence="9">Part of the Sec protein translocase complex. Interacts with the SecYEG preprotein conducting channel. SecDF uses the proton motive force (PMF) to complete protein translocation after the ATP-dependent function of SecA.</text>
</comment>
<feature type="transmembrane region" description="Helical" evidence="9">
    <location>
        <begin position="163"/>
        <end position="186"/>
    </location>
</feature>
<dbReference type="InterPro" id="IPR055344">
    <property type="entry name" value="SecD_SecF_C_bact"/>
</dbReference>
<dbReference type="AlphaFoldDB" id="A0A1F7FHI0"/>
<name>A0A1F7FHI0_UNCRA</name>
<comment type="similarity">
    <text evidence="9">Belongs to the SecD/SecF family. SecF subfamily.</text>
</comment>
<keyword evidence="4 9" id="KW-0812">Transmembrane</keyword>
<dbReference type="InterPro" id="IPR048634">
    <property type="entry name" value="SecD_SecF_C"/>
</dbReference>
<evidence type="ECO:0000256" key="5">
    <source>
        <dbReference type="ARBA" id="ARBA00022927"/>
    </source>
</evidence>
<dbReference type="InterPro" id="IPR005665">
    <property type="entry name" value="SecF_bac"/>
</dbReference>
<feature type="transmembrane region" description="Helical" evidence="9">
    <location>
        <begin position="242"/>
        <end position="260"/>
    </location>
</feature>
<proteinExistence type="inferred from homology"/>
<accession>A0A1F7FHI0</accession>
<evidence type="ECO:0000259" key="10">
    <source>
        <dbReference type="Pfam" id="PF02355"/>
    </source>
</evidence>
<keyword evidence="8 9" id="KW-0472">Membrane</keyword>
<reference evidence="11 12" key="1">
    <citation type="journal article" date="2016" name="Nat. Commun.">
        <title>Thousands of microbial genomes shed light on interconnected biogeochemical processes in an aquifer system.</title>
        <authorList>
            <person name="Anantharaman K."/>
            <person name="Brown C.T."/>
            <person name="Hug L.A."/>
            <person name="Sharon I."/>
            <person name="Castelle C.J."/>
            <person name="Probst A.J."/>
            <person name="Thomas B.C."/>
            <person name="Singh A."/>
            <person name="Wilkins M.J."/>
            <person name="Karaoz U."/>
            <person name="Brodie E.L."/>
            <person name="Williams K.H."/>
            <person name="Hubbard S.S."/>
            <person name="Banfield J.F."/>
        </authorList>
    </citation>
    <scope>NUCLEOTIDE SEQUENCE [LARGE SCALE GENOMIC DNA]</scope>
</reference>